<gene>
    <name evidence="13" type="ORF">CAL65_02170</name>
</gene>
<keyword evidence="10" id="KW-0998">Cell outer membrane</keyword>
<evidence type="ECO:0000256" key="2">
    <source>
        <dbReference type="ARBA" id="ARBA00011233"/>
    </source>
</evidence>
<proteinExistence type="predicted"/>
<feature type="domain" description="Porin" evidence="12">
    <location>
        <begin position="8"/>
        <end position="300"/>
    </location>
</feature>
<evidence type="ECO:0000256" key="5">
    <source>
        <dbReference type="ARBA" id="ARBA00022692"/>
    </source>
</evidence>
<dbReference type="EMBL" id="NFZW01000001">
    <property type="protein sequence ID" value="RFA39586.1"/>
    <property type="molecule type" value="Genomic_DNA"/>
</dbReference>
<evidence type="ECO:0000256" key="3">
    <source>
        <dbReference type="ARBA" id="ARBA00022448"/>
    </source>
</evidence>
<dbReference type="Proteomes" id="UP000256763">
    <property type="component" value="Unassembled WGS sequence"/>
</dbReference>
<dbReference type="InterPro" id="IPR033900">
    <property type="entry name" value="Gram_neg_porin_domain"/>
</dbReference>
<keyword evidence="8" id="KW-0626">Porin</keyword>
<keyword evidence="3" id="KW-0813">Transport</keyword>
<evidence type="ECO:0000256" key="1">
    <source>
        <dbReference type="ARBA" id="ARBA00004571"/>
    </source>
</evidence>
<evidence type="ECO:0000256" key="7">
    <source>
        <dbReference type="ARBA" id="ARBA00023065"/>
    </source>
</evidence>
<feature type="chain" id="PRO_5017617366" description="Porin domain-containing protein" evidence="11">
    <location>
        <begin position="22"/>
        <end position="338"/>
    </location>
</feature>
<dbReference type="PANTHER" id="PTHR34501">
    <property type="entry name" value="PROTEIN YDDL-RELATED"/>
    <property type="match status" value="1"/>
</dbReference>
<evidence type="ECO:0000256" key="8">
    <source>
        <dbReference type="ARBA" id="ARBA00023114"/>
    </source>
</evidence>
<comment type="subcellular location">
    <subcellularLocation>
        <location evidence="1">Cell outer membrane</location>
        <topology evidence="1">Multi-pass membrane protein</topology>
    </subcellularLocation>
</comment>
<evidence type="ECO:0000313" key="13">
    <source>
        <dbReference type="EMBL" id="RFA39586.1"/>
    </source>
</evidence>
<dbReference type="InterPro" id="IPR050298">
    <property type="entry name" value="Gram-neg_bact_OMP"/>
</dbReference>
<dbReference type="InterPro" id="IPR002299">
    <property type="entry name" value="Porin_Neis"/>
</dbReference>
<keyword evidence="14" id="KW-1185">Reference proteome</keyword>
<dbReference type="GO" id="GO:0006811">
    <property type="term" value="P:monoatomic ion transport"/>
    <property type="evidence" value="ECO:0007669"/>
    <property type="project" value="UniProtKB-KW"/>
</dbReference>
<evidence type="ECO:0000256" key="6">
    <source>
        <dbReference type="ARBA" id="ARBA00022729"/>
    </source>
</evidence>
<keyword evidence="9" id="KW-0472">Membrane</keyword>
<keyword evidence="6 11" id="KW-0732">Signal</keyword>
<evidence type="ECO:0000256" key="9">
    <source>
        <dbReference type="ARBA" id="ARBA00023136"/>
    </source>
</evidence>
<dbReference type="AlphaFoldDB" id="A0A3E0X4X5"/>
<dbReference type="GO" id="GO:0015288">
    <property type="term" value="F:porin activity"/>
    <property type="evidence" value="ECO:0007669"/>
    <property type="project" value="UniProtKB-KW"/>
</dbReference>
<reference evidence="14" key="1">
    <citation type="submission" date="2017-05" db="EMBL/GenBank/DDBJ databases">
        <authorList>
            <person name="Sharma S."/>
            <person name="Sidhu C."/>
            <person name="Pinnaka A.K."/>
        </authorList>
    </citation>
    <scope>NUCLEOTIDE SEQUENCE [LARGE SCALE GENOMIC DNA]</scope>
    <source>
        <strain evidence="14">AK93</strain>
    </source>
</reference>
<dbReference type="GO" id="GO:0046930">
    <property type="term" value="C:pore complex"/>
    <property type="evidence" value="ECO:0007669"/>
    <property type="project" value="UniProtKB-KW"/>
</dbReference>
<feature type="signal peptide" evidence="11">
    <location>
        <begin position="1"/>
        <end position="21"/>
    </location>
</feature>
<sequence>MMVKLRMAAAGLLAAPLLADASLGEVYGRLHMSADYTSNGARSAVNVSSNASHVGFRGSQPIGGSLEGIYQLESEFAGDVGGGEWAVRDTYVGLRGALGEVRLGRFGTPARRVWETVDFFPEQVGDARNLIRGDYMLPGADAPLQGFDERLNNSVYYRTPRLGSWQADIHYSTHTGEERYVDDNDRDAVSTSISYRYGNLYMATAHENYSRDRHVNRFAGAYDAGPMRVAVFYQKAGDPDDRAWGVGTRYGGATAALKMQYYQLDAAEAGLGAAMWALGVAWDLVPQFGLYLTYAQVRNDSRQTLAPFIQARGVEPDEVSVEPGSNPRAVALGAVYRF</sequence>
<name>A0A3E0X4X5_9GAMM</name>
<dbReference type="InterPro" id="IPR023614">
    <property type="entry name" value="Porin_dom_sf"/>
</dbReference>
<evidence type="ECO:0000256" key="4">
    <source>
        <dbReference type="ARBA" id="ARBA00022452"/>
    </source>
</evidence>
<dbReference type="PRINTS" id="PR00184">
    <property type="entry name" value="NEISSPPORIN"/>
</dbReference>
<evidence type="ECO:0000256" key="11">
    <source>
        <dbReference type="SAM" id="SignalP"/>
    </source>
</evidence>
<organism evidence="13 14">
    <name type="scientific">Alkalilimnicola ehrlichii</name>
    <dbReference type="NCBI Taxonomy" id="351052"/>
    <lineage>
        <taxon>Bacteria</taxon>
        <taxon>Pseudomonadati</taxon>
        <taxon>Pseudomonadota</taxon>
        <taxon>Gammaproteobacteria</taxon>
        <taxon>Chromatiales</taxon>
        <taxon>Ectothiorhodospiraceae</taxon>
        <taxon>Alkalilimnicola</taxon>
    </lineage>
</organism>
<keyword evidence="7" id="KW-0406">Ion transport</keyword>
<dbReference type="OrthoDB" id="8173690at2"/>
<dbReference type="Pfam" id="PF13609">
    <property type="entry name" value="Porin_4"/>
    <property type="match status" value="1"/>
</dbReference>
<dbReference type="PANTHER" id="PTHR34501:SF9">
    <property type="entry name" value="MAJOR OUTER MEMBRANE PROTEIN P.IA"/>
    <property type="match status" value="1"/>
</dbReference>
<keyword evidence="4" id="KW-1134">Transmembrane beta strand</keyword>
<dbReference type="RefSeq" id="WP_116300444.1">
    <property type="nucleotide sequence ID" value="NZ_NFZV01000001.1"/>
</dbReference>
<protein>
    <recommendedName>
        <fullName evidence="12">Porin domain-containing protein</fullName>
    </recommendedName>
</protein>
<evidence type="ECO:0000259" key="12">
    <source>
        <dbReference type="Pfam" id="PF13609"/>
    </source>
</evidence>
<evidence type="ECO:0000256" key="10">
    <source>
        <dbReference type="ARBA" id="ARBA00023237"/>
    </source>
</evidence>
<dbReference type="Gene3D" id="2.40.160.10">
    <property type="entry name" value="Porin"/>
    <property type="match status" value="1"/>
</dbReference>
<comment type="caution">
    <text evidence="13">The sequence shown here is derived from an EMBL/GenBank/DDBJ whole genome shotgun (WGS) entry which is preliminary data.</text>
</comment>
<dbReference type="SUPFAM" id="SSF56935">
    <property type="entry name" value="Porins"/>
    <property type="match status" value="1"/>
</dbReference>
<dbReference type="CDD" id="cd00342">
    <property type="entry name" value="gram_neg_porins"/>
    <property type="match status" value="1"/>
</dbReference>
<comment type="subunit">
    <text evidence="2">Homotrimer.</text>
</comment>
<evidence type="ECO:0000313" key="14">
    <source>
        <dbReference type="Proteomes" id="UP000256763"/>
    </source>
</evidence>
<keyword evidence="5" id="KW-0812">Transmembrane</keyword>
<dbReference type="GO" id="GO:0009279">
    <property type="term" value="C:cell outer membrane"/>
    <property type="evidence" value="ECO:0007669"/>
    <property type="project" value="UniProtKB-SubCell"/>
</dbReference>
<accession>A0A3E0X4X5</accession>